<evidence type="ECO:0000313" key="3">
    <source>
        <dbReference type="Proteomes" id="UP000265618"/>
    </source>
</evidence>
<dbReference type="EMBL" id="BDIP01004347">
    <property type="protein sequence ID" value="GIQ88746.1"/>
    <property type="molecule type" value="Genomic_DNA"/>
</dbReference>
<keyword evidence="3" id="KW-1185">Reference proteome</keyword>
<organism evidence="2 3">
    <name type="scientific">Kipferlia bialata</name>
    <dbReference type="NCBI Taxonomy" id="797122"/>
    <lineage>
        <taxon>Eukaryota</taxon>
        <taxon>Metamonada</taxon>
        <taxon>Carpediemonas-like organisms</taxon>
        <taxon>Kipferlia</taxon>
    </lineage>
</organism>
<dbReference type="AlphaFoldDB" id="A0A9K3D5Y5"/>
<feature type="signal peptide" evidence="1">
    <location>
        <begin position="1"/>
        <end position="40"/>
    </location>
</feature>
<accession>A0A9K3D5Y5</accession>
<protein>
    <submittedName>
        <fullName evidence="2">Uncharacterized protein</fullName>
    </submittedName>
</protein>
<reference evidence="2 3" key="1">
    <citation type="journal article" date="2018" name="PLoS ONE">
        <title>The draft genome of Kipferlia bialata reveals reductive genome evolution in fornicate parasites.</title>
        <authorList>
            <person name="Tanifuji G."/>
            <person name="Takabayashi S."/>
            <person name="Kume K."/>
            <person name="Takagi M."/>
            <person name="Nakayama T."/>
            <person name="Kamikawa R."/>
            <person name="Inagaki Y."/>
            <person name="Hashimoto T."/>
        </authorList>
    </citation>
    <scope>NUCLEOTIDE SEQUENCE [LARGE SCALE GENOMIC DNA]</scope>
    <source>
        <strain evidence="2">NY0173</strain>
    </source>
</reference>
<evidence type="ECO:0000313" key="2">
    <source>
        <dbReference type="EMBL" id="GIQ88746.1"/>
    </source>
</evidence>
<feature type="chain" id="PRO_5039889362" evidence="1">
    <location>
        <begin position="41"/>
        <end position="292"/>
    </location>
</feature>
<keyword evidence="1" id="KW-0732">Signal</keyword>
<comment type="caution">
    <text evidence="2">The sequence shown here is derived from an EMBL/GenBank/DDBJ whole genome shotgun (WGS) entry which is preliminary data.</text>
</comment>
<gene>
    <name evidence="2" type="ORF">KIPB_011069</name>
</gene>
<proteinExistence type="predicted"/>
<name>A0A9K3D5Y5_9EUKA</name>
<sequence>MLDKVPLRSQNSLDQIGALSRGHKMLGYLLLLALLALALADEDYTYAVDCDDDACACNIQFTWPSGPERRHTDQFNTTLINFYSNGGDVGATRLVSSEKVFVLATYTANTETQDWTNDEPADKMVCGQGLDAYACVEVDNITGGDDGSYSATIMPSFNGVALDTMDINLQCNTQPQENWWDCYECVCHMYEVFDDGRAVHEWEVEIEYEGFLGEYVVRQDEYTTIGNTTWHNILGRTDRFKADDTWAHISDDAHDIAFYKMSNDTRHTAKVSTTFLDYTGNYAIGDLDLSRC</sequence>
<dbReference type="Proteomes" id="UP000265618">
    <property type="component" value="Unassembled WGS sequence"/>
</dbReference>
<evidence type="ECO:0000256" key="1">
    <source>
        <dbReference type="SAM" id="SignalP"/>
    </source>
</evidence>